<evidence type="ECO:0000256" key="2">
    <source>
        <dbReference type="ARBA" id="ARBA00005241"/>
    </source>
</evidence>
<feature type="transmembrane region" description="Helical" evidence="6">
    <location>
        <begin position="705"/>
        <end position="725"/>
    </location>
</feature>
<dbReference type="EMBL" id="JABSTU010000009">
    <property type="protein sequence ID" value="KAH8022264.1"/>
    <property type="molecule type" value="Genomic_DNA"/>
</dbReference>
<dbReference type="VEuPathDB" id="VectorBase:LOC119170448"/>
<feature type="transmembrane region" description="Helical" evidence="6">
    <location>
        <begin position="393"/>
        <end position="412"/>
    </location>
</feature>
<organism evidence="8 9">
    <name type="scientific">Rhipicephalus microplus</name>
    <name type="common">Cattle tick</name>
    <name type="synonym">Boophilus microplus</name>
    <dbReference type="NCBI Taxonomy" id="6941"/>
    <lineage>
        <taxon>Eukaryota</taxon>
        <taxon>Metazoa</taxon>
        <taxon>Ecdysozoa</taxon>
        <taxon>Arthropoda</taxon>
        <taxon>Chelicerata</taxon>
        <taxon>Arachnida</taxon>
        <taxon>Acari</taxon>
        <taxon>Parasitiformes</taxon>
        <taxon>Ixodida</taxon>
        <taxon>Ixodoidea</taxon>
        <taxon>Ixodidae</taxon>
        <taxon>Rhipicephalinae</taxon>
        <taxon>Rhipicephalus</taxon>
        <taxon>Boophilus</taxon>
    </lineage>
</organism>
<reference evidence="8" key="1">
    <citation type="journal article" date="2020" name="Cell">
        <title>Large-Scale Comparative Analyses of Tick Genomes Elucidate Their Genetic Diversity and Vector Capacities.</title>
        <authorList>
            <consortium name="Tick Genome and Microbiome Consortium (TIGMIC)"/>
            <person name="Jia N."/>
            <person name="Wang J."/>
            <person name="Shi W."/>
            <person name="Du L."/>
            <person name="Sun Y."/>
            <person name="Zhan W."/>
            <person name="Jiang J.F."/>
            <person name="Wang Q."/>
            <person name="Zhang B."/>
            <person name="Ji P."/>
            <person name="Bell-Sakyi L."/>
            <person name="Cui X.M."/>
            <person name="Yuan T.T."/>
            <person name="Jiang B.G."/>
            <person name="Yang W.F."/>
            <person name="Lam T.T."/>
            <person name="Chang Q.C."/>
            <person name="Ding S.J."/>
            <person name="Wang X.J."/>
            <person name="Zhu J.G."/>
            <person name="Ruan X.D."/>
            <person name="Zhao L."/>
            <person name="Wei J.T."/>
            <person name="Ye R.Z."/>
            <person name="Que T.C."/>
            <person name="Du C.H."/>
            <person name="Zhou Y.H."/>
            <person name="Cheng J.X."/>
            <person name="Dai P.F."/>
            <person name="Guo W.B."/>
            <person name="Han X.H."/>
            <person name="Huang E.J."/>
            <person name="Li L.F."/>
            <person name="Wei W."/>
            <person name="Gao Y.C."/>
            <person name="Liu J.Z."/>
            <person name="Shao H.Z."/>
            <person name="Wang X."/>
            <person name="Wang C.C."/>
            <person name="Yang T.C."/>
            <person name="Huo Q.B."/>
            <person name="Li W."/>
            <person name="Chen H.Y."/>
            <person name="Chen S.E."/>
            <person name="Zhou L.G."/>
            <person name="Ni X.B."/>
            <person name="Tian J.H."/>
            <person name="Sheng Y."/>
            <person name="Liu T."/>
            <person name="Pan Y.S."/>
            <person name="Xia L.Y."/>
            <person name="Li J."/>
            <person name="Zhao F."/>
            <person name="Cao W.C."/>
        </authorList>
    </citation>
    <scope>NUCLEOTIDE SEQUENCE</scope>
    <source>
        <strain evidence="8">Rmic-2018</strain>
    </source>
</reference>
<comment type="caution">
    <text evidence="8">The sequence shown here is derived from an EMBL/GenBank/DDBJ whole genome shotgun (WGS) entry which is preliminary data.</text>
</comment>
<feature type="transmembrane region" description="Helical" evidence="6">
    <location>
        <begin position="835"/>
        <end position="855"/>
    </location>
</feature>
<protein>
    <recommendedName>
        <fullName evidence="7">Major facilitator superfamily associated domain-containing protein</fullName>
    </recommendedName>
</protein>
<feature type="domain" description="Major facilitator superfamily associated" evidence="7">
    <location>
        <begin position="423"/>
        <end position="869"/>
    </location>
</feature>
<feature type="transmembrane region" description="Helical" evidence="6">
    <location>
        <begin position="667"/>
        <end position="685"/>
    </location>
</feature>
<keyword evidence="3 6" id="KW-0812">Transmembrane</keyword>
<evidence type="ECO:0000313" key="8">
    <source>
        <dbReference type="EMBL" id="KAH8022264.1"/>
    </source>
</evidence>
<dbReference type="GO" id="GO:0016020">
    <property type="term" value="C:membrane"/>
    <property type="evidence" value="ECO:0007669"/>
    <property type="project" value="UniProtKB-SubCell"/>
</dbReference>
<keyword evidence="4 6" id="KW-1133">Transmembrane helix</keyword>
<feature type="transmembrane region" description="Helical" evidence="6">
    <location>
        <begin position="160"/>
        <end position="180"/>
    </location>
</feature>
<feature type="transmembrane region" description="Helical" evidence="6">
    <location>
        <begin position="772"/>
        <end position="795"/>
    </location>
</feature>
<feature type="transmembrane region" description="Helical" evidence="6">
    <location>
        <begin position="745"/>
        <end position="765"/>
    </location>
</feature>
<evidence type="ECO:0000256" key="5">
    <source>
        <dbReference type="ARBA" id="ARBA00023136"/>
    </source>
</evidence>
<feature type="transmembrane region" description="Helical" evidence="6">
    <location>
        <begin position="471"/>
        <end position="491"/>
    </location>
</feature>
<feature type="transmembrane region" description="Helical" evidence="6">
    <location>
        <begin position="443"/>
        <end position="464"/>
    </location>
</feature>
<feature type="transmembrane region" description="Helical" evidence="6">
    <location>
        <begin position="119"/>
        <end position="139"/>
    </location>
</feature>
<evidence type="ECO:0000259" key="7">
    <source>
        <dbReference type="Pfam" id="PF12832"/>
    </source>
</evidence>
<feature type="transmembrane region" description="Helical" evidence="6">
    <location>
        <begin position="298"/>
        <end position="318"/>
    </location>
</feature>
<feature type="transmembrane region" description="Helical" evidence="6">
    <location>
        <begin position="234"/>
        <end position="254"/>
    </location>
</feature>
<dbReference type="InterPro" id="IPR051717">
    <property type="entry name" value="MFS_MFSD6"/>
</dbReference>
<dbReference type="AlphaFoldDB" id="A0A9J6DK93"/>
<dbReference type="Proteomes" id="UP000821866">
    <property type="component" value="Chromosome 7"/>
</dbReference>
<dbReference type="PANTHER" id="PTHR16172">
    <property type="entry name" value="MAJOR FACILITATOR SUPERFAMILY DOMAIN-CONTAINING PROTEIN 6-LIKE"/>
    <property type="match status" value="1"/>
</dbReference>
<accession>A0A9J6DK93</accession>
<dbReference type="VEuPathDB" id="VectorBase:LOC119174645"/>
<feature type="transmembrane region" description="Helical" evidence="6">
    <location>
        <begin position="594"/>
        <end position="614"/>
    </location>
</feature>
<dbReference type="PANTHER" id="PTHR16172:SF30">
    <property type="entry name" value="SUGAR BABY, ISOFORM C"/>
    <property type="match status" value="1"/>
</dbReference>
<keyword evidence="5 6" id="KW-0472">Membrane</keyword>
<reference evidence="8" key="2">
    <citation type="submission" date="2021-09" db="EMBL/GenBank/DDBJ databases">
        <authorList>
            <person name="Jia N."/>
            <person name="Wang J."/>
            <person name="Shi W."/>
            <person name="Du L."/>
            <person name="Sun Y."/>
            <person name="Zhan W."/>
            <person name="Jiang J."/>
            <person name="Wang Q."/>
            <person name="Zhang B."/>
            <person name="Ji P."/>
            <person name="Sakyi L.B."/>
            <person name="Cui X."/>
            <person name="Yuan T."/>
            <person name="Jiang B."/>
            <person name="Yang W."/>
            <person name="Lam T.T.-Y."/>
            <person name="Chang Q."/>
            <person name="Ding S."/>
            <person name="Wang X."/>
            <person name="Zhu J."/>
            <person name="Ruan X."/>
            <person name="Zhao L."/>
            <person name="Wei J."/>
            <person name="Que T."/>
            <person name="Du C."/>
            <person name="Cheng J."/>
            <person name="Dai P."/>
            <person name="Han X."/>
            <person name="Huang E."/>
            <person name="Gao Y."/>
            <person name="Liu J."/>
            <person name="Shao H."/>
            <person name="Ye R."/>
            <person name="Li L."/>
            <person name="Wei W."/>
            <person name="Wang X."/>
            <person name="Wang C."/>
            <person name="Huo Q."/>
            <person name="Li W."/>
            <person name="Guo W."/>
            <person name="Chen H."/>
            <person name="Chen S."/>
            <person name="Zhou L."/>
            <person name="Zhou L."/>
            <person name="Ni X."/>
            <person name="Tian J."/>
            <person name="Zhou Y."/>
            <person name="Sheng Y."/>
            <person name="Liu T."/>
            <person name="Pan Y."/>
            <person name="Xia L."/>
            <person name="Li J."/>
            <person name="Zhao F."/>
            <person name="Cao W."/>
        </authorList>
    </citation>
    <scope>NUCLEOTIDE SEQUENCE</scope>
    <source>
        <strain evidence="8">Rmic-2018</strain>
        <tissue evidence="8">Larvae</tissue>
    </source>
</reference>
<feature type="transmembrane region" description="Helical" evidence="6">
    <location>
        <begin position="266"/>
        <end position="291"/>
    </location>
</feature>
<dbReference type="SUPFAM" id="SSF103473">
    <property type="entry name" value="MFS general substrate transporter"/>
    <property type="match status" value="2"/>
</dbReference>
<feature type="transmembrane region" description="Helical" evidence="6">
    <location>
        <begin position="635"/>
        <end position="655"/>
    </location>
</feature>
<evidence type="ECO:0000256" key="3">
    <source>
        <dbReference type="ARBA" id="ARBA00022692"/>
    </source>
</evidence>
<evidence type="ECO:0000313" key="9">
    <source>
        <dbReference type="Proteomes" id="UP000821866"/>
    </source>
</evidence>
<feature type="transmembrane region" description="Helical" evidence="6">
    <location>
        <begin position="801"/>
        <end position="823"/>
    </location>
</feature>
<dbReference type="Gene3D" id="1.20.1250.20">
    <property type="entry name" value="MFS general substrate transporter like domains"/>
    <property type="match status" value="3"/>
</dbReference>
<keyword evidence="9" id="KW-1185">Reference proteome</keyword>
<feature type="transmembrane region" description="Helical" evidence="6">
    <location>
        <begin position="324"/>
        <end position="346"/>
    </location>
</feature>
<gene>
    <name evidence="8" type="ORF">HPB51_023142</name>
</gene>
<evidence type="ECO:0000256" key="1">
    <source>
        <dbReference type="ARBA" id="ARBA00004141"/>
    </source>
</evidence>
<comment type="subcellular location">
    <subcellularLocation>
        <location evidence="1">Membrane</location>
        <topology evidence="1">Multi-pass membrane protein</topology>
    </subcellularLocation>
</comment>
<dbReference type="InterPro" id="IPR024989">
    <property type="entry name" value="MFS_assoc_dom"/>
</dbReference>
<dbReference type="Pfam" id="PF12832">
    <property type="entry name" value="MFS_1_like"/>
    <property type="match status" value="2"/>
</dbReference>
<sequence>MCTVFYGIAFFCPSAISDGATYQGHLSCPLGEFDITGTSRSERCPHSGSGSLVCVLSTEKRVWEGVSVSLILDDKIVLANGSEPCKNFRNNESNTNDFLFIPSDMKCSCDAALYHNRNFWIYAVSAILGFALAAALNSVGDAAVSNALGSDIEIFGRQRLFGTLSYGMTSPLIGYLVDVASSETFTDYRPCFYVFASAMLLDMILILAVPRMRVAEVSVNFFKDIGQLLSSPEILLFTFFTFLVGSMMGFLNAFETWFLEDLGTPTYLIGLTKTIQCFGAEPVLFFLSAYILRNIGYFYSYSVAFVLFACKVIGYSFLRDVWGSLAVNIVGGAIFPMVYAAMAVFAKKKARPGTAASMVCILGANYDGLGSAAGSLVGGLSVDKIGASLTFRYIGFSSVAAALLSALCYFLLRCTADHEYAQACVLPYLAAVGRSNGIPESNIAYVFTFIPFGAIFVKVVCGYIADKTQNVTAILLVLVLSLFVSDGMVFFSKSVQEPAAPPLVRLSCPLTKVTLDNPFVNCTELLPPCNVDSCTHNASTEADVVLYGNVSVVSPASVCSLLQPNVTTVHRALPFEVCRLNCSCFEGGYNAVNYAIYAIFVAISFMTGATVFVLSDAAVCEKLGDRANCFGKQRMWGTISWGILSPIAGVAIDAANTATNGRSKYTPGFYIFATLIIMDMIVLHWTPRLRMGTRSSSFFKDLKTVFGGCEFIVFTVWTCLTGVFFGVQATYNTWFLEDIGAPKLVIGLGFAIMTLLAELPLLFVADKILARIGYFSSYCLSFASSAIKLIAYSFLTNPWHALFIDVIGGAAFPLAFASMTVFARENALQGVSASVLCALNACFEGVGVVTGNLIGGICFEKFGGKLTYQYLSVAASLCVVGCALSGFVVRKLRPRDSLSKPPFYESTGA</sequence>
<evidence type="ECO:0000256" key="6">
    <source>
        <dbReference type="SAM" id="Phobius"/>
    </source>
</evidence>
<proteinExistence type="inferred from homology"/>
<feature type="transmembrane region" description="Helical" evidence="6">
    <location>
        <begin position="867"/>
        <end position="889"/>
    </location>
</feature>
<feature type="transmembrane region" description="Helical" evidence="6">
    <location>
        <begin position="192"/>
        <end position="214"/>
    </location>
</feature>
<dbReference type="InterPro" id="IPR036259">
    <property type="entry name" value="MFS_trans_sf"/>
</dbReference>
<evidence type="ECO:0000256" key="4">
    <source>
        <dbReference type="ARBA" id="ARBA00022989"/>
    </source>
</evidence>
<name>A0A9J6DK93_RHIMP</name>
<feature type="domain" description="Major facilitator superfamily associated" evidence="7">
    <location>
        <begin position="111"/>
        <end position="393"/>
    </location>
</feature>
<comment type="similarity">
    <text evidence="2">Belongs to the major facilitator superfamily. MFSD6 family.</text>
</comment>